<evidence type="ECO:0000313" key="15">
    <source>
        <dbReference type="EMBL" id="SVC37503.1"/>
    </source>
</evidence>
<evidence type="ECO:0000259" key="14">
    <source>
        <dbReference type="Pfam" id="PF01326"/>
    </source>
</evidence>
<organism evidence="15">
    <name type="scientific">marine metagenome</name>
    <dbReference type="NCBI Taxonomy" id="408172"/>
    <lineage>
        <taxon>unclassified sequences</taxon>
        <taxon>metagenomes</taxon>
        <taxon>ecological metagenomes</taxon>
    </lineage>
</organism>
<protein>
    <recommendedName>
        <fullName evidence="5">pyruvate, water dikinase</fullName>
        <ecNumber evidence="5">2.7.9.2</ecNumber>
    </recommendedName>
    <alternativeName>
        <fullName evidence="12">Pyruvate, water dikinase</fullName>
    </alternativeName>
</protein>
<evidence type="ECO:0000256" key="10">
    <source>
        <dbReference type="ARBA" id="ARBA00022840"/>
    </source>
</evidence>
<comment type="pathway">
    <text evidence="3">Carbohydrate biosynthesis; gluconeogenesis.</text>
</comment>
<keyword evidence="10" id="KW-0067">ATP-binding</keyword>
<dbReference type="InterPro" id="IPR013815">
    <property type="entry name" value="ATP_grasp_subdomain_1"/>
</dbReference>
<comment type="catalytic activity">
    <reaction evidence="13">
        <text>pyruvate + ATP + H2O = phosphoenolpyruvate + AMP + phosphate + 2 H(+)</text>
        <dbReference type="Rhea" id="RHEA:11364"/>
        <dbReference type="ChEBI" id="CHEBI:15361"/>
        <dbReference type="ChEBI" id="CHEBI:15377"/>
        <dbReference type="ChEBI" id="CHEBI:15378"/>
        <dbReference type="ChEBI" id="CHEBI:30616"/>
        <dbReference type="ChEBI" id="CHEBI:43474"/>
        <dbReference type="ChEBI" id="CHEBI:58702"/>
        <dbReference type="ChEBI" id="CHEBI:456215"/>
        <dbReference type="EC" id="2.7.9.2"/>
    </reaction>
</comment>
<keyword evidence="8" id="KW-0547">Nucleotide-binding</keyword>
<dbReference type="EC" id="2.7.9.2" evidence="5"/>
<dbReference type="Gene3D" id="3.30.470.20">
    <property type="entry name" value="ATP-grasp fold, B domain"/>
    <property type="match status" value="1"/>
</dbReference>
<proteinExistence type="inferred from homology"/>
<dbReference type="EMBL" id="UINC01087815">
    <property type="protein sequence ID" value="SVC37503.1"/>
    <property type="molecule type" value="Genomic_DNA"/>
</dbReference>
<comment type="cofactor">
    <cofactor evidence="1">
        <name>Mg(2+)</name>
        <dbReference type="ChEBI" id="CHEBI:18420"/>
    </cofactor>
</comment>
<dbReference type="GO" id="GO:0046872">
    <property type="term" value="F:metal ion binding"/>
    <property type="evidence" value="ECO:0007669"/>
    <property type="project" value="UniProtKB-KW"/>
</dbReference>
<evidence type="ECO:0000256" key="13">
    <source>
        <dbReference type="ARBA" id="ARBA00047700"/>
    </source>
</evidence>
<evidence type="ECO:0000256" key="1">
    <source>
        <dbReference type="ARBA" id="ARBA00001946"/>
    </source>
</evidence>
<keyword evidence="9" id="KW-0418">Kinase</keyword>
<evidence type="ECO:0000256" key="8">
    <source>
        <dbReference type="ARBA" id="ARBA00022741"/>
    </source>
</evidence>
<accession>A0A382LMH8</accession>
<dbReference type="GO" id="GO:0008986">
    <property type="term" value="F:pyruvate, water dikinase activity"/>
    <property type="evidence" value="ECO:0007669"/>
    <property type="project" value="UniProtKB-EC"/>
</dbReference>
<dbReference type="SUPFAM" id="SSF56059">
    <property type="entry name" value="Glutathione synthetase ATP-binding domain-like"/>
    <property type="match status" value="1"/>
</dbReference>
<evidence type="ECO:0000256" key="4">
    <source>
        <dbReference type="ARBA" id="ARBA00007837"/>
    </source>
</evidence>
<dbReference type="PANTHER" id="PTHR43030">
    <property type="entry name" value="PHOSPHOENOLPYRUVATE SYNTHASE"/>
    <property type="match status" value="1"/>
</dbReference>
<evidence type="ECO:0000256" key="7">
    <source>
        <dbReference type="ARBA" id="ARBA00022723"/>
    </source>
</evidence>
<sequence>MALLVVPLSSLEAANAEVYGPKAANQAALGHAGLPIPDGFCLSSDAYRVQLETNNLKKVIEKLPNADNREARLIVNEIRMGLFDKPIASEILEPLLEARADLLGRANAPLVVRSSALVEDREGSSFAGQFESFLGLADEKEFLTAVRACWAALWSVRALRYMGTHAIDPSDTAMALLMQPLIDAVSSGGGLSQTAEGGMILSATWGLGEAIAQGEIVPDRYGLDVNGTITSVDTGRKTHKIGCHLHDATPSALVSKE</sequence>
<feature type="domain" description="Pyruvate phosphate dikinase AMP/ATP-binding" evidence="14">
    <location>
        <begin position="19"/>
        <end position="241"/>
    </location>
</feature>
<dbReference type="Gene3D" id="3.30.1490.20">
    <property type="entry name" value="ATP-grasp fold, A domain"/>
    <property type="match status" value="1"/>
</dbReference>
<dbReference type="Pfam" id="PF01326">
    <property type="entry name" value="PPDK_N"/>
    <property type="match status" value="1"/>
</dbReference>
<dbReference type="GO" id="GO:0005524">
    <property type="term" value="F:ATP binding"/>
    <property type="evidence" value="ECO:0007669"/>
    <property type="project" value="UniProtKB-KW"/>
</dbReference>
<name>A0A382LMH8_9ZZZZ</name>
<keyword evidence="7" id="KW-0479">Metal-binding</keyword>
<dbReference type="InterPro" id="IPR002192">
    <property type="entry name" value="PPDK_AMP/ATP-bd"/>
</dbReference>
<evidence type="ECO:0000256" key="5">
    <source>
        <dbReference type="ARBA" id="ARBA00011996"/>
    </source>
</evidence>
<dbReference type="PANTHER" id="PTHR43030:SF1">
    <property type="entry name" value="PHOSPHOENOLPYRUVATE SYNTHASE"/>
    <property type="match status" value="1"/>
</dbReference>
<comment type="function">
    <text evidence="2">Catalyzes the phosphorylation of pyruvate to phosphoenolpyruvate.</text>
</comment>
<comment type="similarity">
    <text evidence="4">Belongs to the PEP-utilizing enzyme family.</text>
</comment>
<reference evidence="15" key="1">
    <citation type="submission" date="2018-05" db="EMBL/GenBank/DDBJ databases">
        <authorList>
            <person name="Lanie J.A."/>
            <person name="Ng W.-L."/>
            <person name="Kazmierczak K.M."/>
            <person name="Andrzejewski T.M."/>
            <person name="Davidsen T.M."/>
            <person name="Wayne K.J."/>
            <person name="Tettelin H."/>
            <person name="Glass J.I."/>
            <person name="Rusch D."/>
            <person name="Podicherti R."/>
            <person name="Tsui H.-C.T."/>
            <person name="Winkler M.E."/>
        </authorList>
    </citation>
    <scope>NUCLEOTIDE SEQUENCE</scope>
</reference>
<feature type="non-terminal residue" evidence="15">
    <location>
        <position position="257"/>
    </location>
</feature>
<dbReference type="InterPro" id="IPR006319">
    <property type="entry name" value="PEP_synth"/>
</dbReference>
<evidence type="ECO:0000256" key="3">
    <source>
        <dbReference type="ARBA" id="ARBA00004742"/>
    </source>
</evidence>
<dbReference type="AlphaFoldDB" id="A0A382LMH8"/>
<keyword evidence="11" id="KW-0460">Magnesium</keyword>
<evidence type="ECO:0000256" key="6">
    <source>
        <dbReference type="ARBA" id="ARBA00022679"/>
    </source>
</evidence>
<evidence type="ECO:0000256" key="9">
    <source>
        <dbReference type="ARBA" id="ARBA00022777"/>
    </source>
</evidence>
<evidence type="ECO:0000256" key="2">
    <source>
        <dbReference type="ARBA" id="ARBA00002988"/>
    </source>
</evidence>
<gene>
    <name evidence="15" type="ORF">METZ01_LOCUS290357</name>
</gene>
<evidence type="ECO:0000256" key="12">
    <source>
        <dbReference type="ARBA" id="ARBA00033470"/>
    </source>
</evidence>
<evidence type="ECO:0000256" key="11">
    <source>
        <dbReference type="ARBA" id="ARBA00022842"/>
    </source>
</evidence>
<keyword evidence="6" id="KW-0808">Transferase</keyword>